<dbReference type="Proteomes" id="UP000190834">
    <property type="component" value="Unassembled WGS sequence"/>
</dbReference>
<dbReference type="EMBL" id="FUXB01000006">
    <property type="protein sequence ID" value="SJZ81761.1"/>
    <property type="molecule type" value="Genomic_DNA"/>
</dbReference>
<dbReference type="RefSeq" id="WP_078925830.1">
    <property type="nucleotide sequence ID" value="NZ_FUXB01000006.1"/>
</dbReference>
<dbReference type="OrthoDB" id="5900690at2"/>
<organism evidence="1 2">
    <name type="scientific">Vibrio cincinnatiensis DSM 19608</name>
    <dbReference type="NCBI Taxonomy" id="1123491"/>
    <lineage>
        <taxon>Bacteria</taxon>
        <taxon>Pseudomonadati</taxon>
        <taxon>Pseudomonadota</taxon>
        <taxon>Gammaproteobacteria</taxon>
        <taxon>Vibrionales</taxon>
        <taxon>Vibrionaceae</taxon>
        <taxon>Vibrio</taxon>
    </lineage>
</organism>
<evidence type="ECO:0000313" key="1">
    <source>
        <dbReference type="EMBL" id="SJZ81761.1"/>
    </source>
</evidence>
<accession>A0A1T4NR34</accession>
<sequence length="131" mass="15082">MRNKSLQTAVISLFSVLFGCTQDDLVRMANKETFSFEGTYDNQYTPYILVFKEGKVSFQAEATHFEWERNYTVKDNLLYIQIRNSSLEKRDDLVMRIHGGGEVLTCTACAQYQLSNIWVRLDALPQNAALK</sequence>
<proteinExistence type="predicted"/>
<reference evidence="2" key="1">
    <citation type="submission" date="2017-02" db="EMBL/GenBank/DDBJ databases">
        <authorList>
            <person name="Varghese N."/>
            <person name="Submissions S."/>
        </authorList>
    </citation>
    <scope>NUCLEOTIDE SEQUENCE [LARGE SCALE GENOMIC DNA]</scope>
    <source>
        <strain evidence="2">DSM 19608</strain>
    </source>
</reference>
<dbReference type="PROSITE" id="PS51257">
    <property type="entry name" value="PROKAR_LIPOPROTEIN"/>
    <property type="match status" value="1"/>
</dbReference>
<evidence type="ECO:0008006" key="3">
    <source>
        <dbReference type="Google" id="ProtNLM"/>
    </source>
</evidence>
<dbReference type="AlphaFoldDB" id="A0A1T4NR34"/>
<protein>
    <recommendedName>
        <fullName evidence="3">Lipoprotein</fullName>
    </recommendedName>
</protein>
<keyword evidence="2" id="KW-1185">Reference proteome</keyword>
<gene>
    <name evidence="1" type="ORF">SAMN02745782_01430</name>
</gene>
<dbReference type="STRING" id="1123491.SAMN02745782_01430"/>
<name>A0A1T4NR34_VIBCI</name>
<evidence type="ECO:0000313" key="2">
    <source>
        <dbReference type="Proteomes" id="UP000190834"/>
    </source>
</evidence>
<dbReference type="GeneID" id="70581678"/>